<gene>
    <name evidence="11" type="ORF">HICCMSTLAB_LOCUS12232</name>
</gene>
<feature type="transmembrane region" description="Helical" evidence="10">
    <location>
        <begin position="264"/>
        <end position="284"/>
    </location>
</feature>
<dbReference type="GO" id="GO:0004984">
    <property type="term" value="F:olfactory receptor activity"/>
    <property type="evidence" value="ECO:0007669"/>
    <property type="project" value="InterPro"/>
</dbReference>
<keyword evidence="8 11" id="KW-0675">Receptor</keyword>
<feature type="transmembrane region" description="Helical" evidence="10">
    <location>
        <begin position="138"/>
        <end position="160"/>
    </location>
</feature>
<keyword evidence="6 10" id="KW-1133">Transmembrane helix</keyword>
<evidence type="ECO:0000256" key="5">
    <source>
        <dbReference type="ARBA" id="ARBA00022725"/>
    </source>
</evidence>
<evidence type="ECO:0000256" key="4">
    <source>
        <dbReference type="ARBA" id="ARBA00022692"/>
    </source>
</evidence>
<evidence type="ECO:0000313" key="12">
    <source>
        <dbReference type="Proteomes" id="UP000786811"/>
    </source>
</evidence>
<feature type="transmembrane region" description="Helical" evidence="10">
    <location>
        <begin position="172"/>
        <end position="202"/>
    </location>
</feature>
<dbReference type="AlphaFoldDB" id="A0A8J2HPY4"/>
<name>A0A8J2HPY4_COTCN</name>
<dbReference type="Pfam" id="PF02949">
    <property type="entry name" value="7tm_6"/>
    <property type="match status" value="1"/>
</dbReference>
<evidence type="ECO:0000313" key="11">
    <source>
        <dbReference type="EMBL" id="CAG5106382.1"/>
    </source>
</evidence>
<comment type="subcellular location">
    <subcellularLocation>
        <location evidence="1">Cell membrane</location>
        <topology evidence="1">Multi-pass membrane protein</topology>
    </subcellularLocation>
</comment>
<evidence type="ECO:0000256" key="2">
    <source>
        <dbReference type="ARBA" id="ARBA00022475"/>
    </source>
</evidence>
<comment type="caution">
    <text evidence="11">The sequence shown here is derived from an EMBL/GenBank/DDBJ whole genome shotgun (WGS) entry which is preliminary data.</text>
</comment>
<evidence type="ECO:0000256" key="9">
    <source>
        <dbReference type="ARBA" id="ARBA00023224"/>
    </source>
</evidence>
<keyword evidence="3" id="KW-0716">Sensory transduction</keyword>
<keyword evidence="5" id="KW-0552">Olfaction</keyword>
<dbReference type="GO" id="GO:0007165">
    <property type="term" value="P:signal transduction"/>
    <property type="evidence" value="ECO:0007669"/>
    <property type="project" value="UniProtKB-KW"/>
</dbReference>
<evidence type="ECO:0000256" key="7">
    <source>
        <dbReference type="ARBA" id="ARBA00023136"/>
    </source>
</evidence>
<evidence type="ECO:0000256" key="6">
    <source>
        <dbReference type="ARBA" id="ARBA00022989"/>
    </source>
</evidence>
<dbReference type="GO" id="GO:0005886">
    <property type="term" value="C:plasma membrane"/>
    <property type="evidence" value="ECO:0007669"/>
    <property type="project" value="UniProtKB-SubCell"/>
</dbReference>
<sequence>MDIFDQPCYKTTKNLASLIGRWPYQPQKQSSIIITILWIALALQTIPQIIAMFIYYDDSDVLFEALSVILVDIVLATKYLNASYRAELIKTLFDKVQMDWKLLTNEEERRILQYHADTGRFLSAGYIVRTISNAFNKILIFIRIVGDICHGTTFPLLSAFPAEFVLFEKEDHYWLIMVVTSTLTLVVVIGVISCDVMFITLLQHICGMFAVLGHRIEHIPTGDFMKEIQKGNCISHQKNDQNNSYQHLVSCVKMHFKAIKFAELLETCFALSFGVVVGLNLPMISITGFQIITRSNTVQQILKCISFTGAQMLHLFFDCYLSQKLNDSSSQICHCIANVKWYNHSVKSQKLLVVMTMRSQVPCKLTAGKMMELSIENYGMLKTAGSYFTMLLSMQ</sequence>
<evidence type="ECO:0000256" key="1">
    <source>
        <dbReference type="ARBA" id="ARBA00004651"/>
    </source>
</evidence>
<evidence type="ECO:0000256" key="8">
    <source>
        <dbReference type="ARBA" id="ARBA00023170"/>
    </source>
</evidence>
<dbReference type="InterPro" id="IPR004117">
    <property type="entry name" value="7tm6_olfct_rcpt"/>
</dbReference>
<dbReference type="EMBL" id="CAJNRD030001124">
    <property type="protein sequence ID" value="CAG5106382.1"/>
    <property type="molecule type" value="Genomic_DNA"/>
</dbReference>
<feature type="transmembrane region" description="Helical" evidence="10">
    <location>
        <begin position="31"/>
        <end position="55"/>
    </location>
</feature>
<feature type="non-terminal residue" evidence="11">
    <location>
        <position position="1"/>
    </location>
</feature>
<organism evidence="11 12">
    <name type="scientific">Cotesia congregata</name>
    <name type="common">Parasitoid wasp</name>
    <name type="synonym">Apanteles congregatus</name>
    <dbReference type="NCBI Taxonomy" id="51543"/>
    <lineage>
        <taxon>Eukaryota</taxon>
        <taxon>Metazoa</taxon>
        <taxon>Ecdysozoa</taxon>
        <taxon>Arthropoda</taxon>
        <taxon>Hexapoda</taxon>
        <taxon>Insecta</taxon>
        <taxon>Pterygota</taxon>
        <taxon>Neoptera</taxon>
        <taxon>Endopterygota</taxon>
        <taxon>Hymenoptera</taxon>
        <taxon>Apocrita</taxon>
        <taxon>Ichneumonoidea</taxon>
        <taxon>Braconidae</taxon>
        <taxon>Microgastrinae</taxon>
        <taxon>Cotesia</taxon>
    </lineage>
</organism>
<protein>
    <submittedName>
        <fullName evidence="11">Olfactory receptor 155</fullName>
    </submittedName>
</protein>
<dbReference type="PANTHER" id="PTHR21137">
    <property type="entry name" value="ODORANT RECEPTOR"/>
    <property type="match status" value="1"/>
</dbReference>
<dbReference type="PANTHER" id="PTHR21137:SF35">
    <property type="entry name" value="ODORANT RECEPTOR 19A-RELATED"/>
    <property type="match status" value="1"/>
</dbReference>
<feature type="transmembrane region" description="Helical" evidence="10">
    <location>
        <begin position="61"/>
        <end position="80"/>
    </location>
</feature>
<proteinExistence type="predicted"/>
<reference evidence="11" key="1">
    <citation type="submission" date="2021-04" db="EMBL/GenBank/DDBJ databases">
        <authorList>
            <person name="Chebbi M.A.C M."/>
        </authorList>
    </citation>
    <scope>NUCLEOTIDE SEQUENCE</scope>
</reference>
<evidence type="ECO:0000256" key="3">
    <source>
        <dbReference type="ARBA" id="ARBA00022606"/>
    </source>
</evidence>
<dbReference type="GO" id="GO:0005549">
    <property type="term" value="F:odorant binding"/>
    <property type="evidence" value="ECO:0007669"/>
    <property type="project" value="InterPro"/>
</dbReference>
<accession>A0A8J2HPY4</accession>
<keyword evidence="12" id="KW-1185">Reference proteome</keyword>
<keyword evidence="2" id="KW-1003">Cell membrane</keyword>
<dbReference type="Proteomes" id="UP000786811">
    <property type="component" value="Unassembled WGS sequence"/>
</dbReference>
<keyword evidence="9" id="KW-0807">Transducer</keyword>
<keyword evidence="7 10" id="KW-0472">Membrane</keyword>
<keyword evidence="4 10" id="KW-0812">Transmembrane</keyword>
<evidence type="ECO:0000256" key="10">
    <source>
        <dbReference type="SAM" id="Phobius"/>
    </source>
</evidence>
<dbReference type="OrthoDB" id="7540137at2759"/>